<keyword evidence="2 3" id="KW-0040">ANK repeat</keyword>
<feature type="repeat" description="ANK" evidence="3">
    <location>
        <begin position="822"/>
        <end position="845"/>
    </location>
</feature>
<dbReference type="Gene3D" id="3.40.50.300">
    <property type="entry name" value="P-loop containing nucleotide triphosphate hydrolases"/>
    <property type="match status" value="1"/>
</dbReference>
<feature type="domain" description="Nephrocystin 3-like N-terminal" evidence="5">
    <location>
        <begin position="193"/>
        <end position="357"/>
    </location>
</feature>
<reference evidence="7" key="2">
    <citation type="journal article" date="2018" name="Nat. Commun.">
        <title>Extreme sensitivity to ultraviolet light in the fungal pathogen causing white-nose syndrome of bats.</title>
        <authorList>
            <person name="Palmer J.M."/>
            <person name="Drees K.P."/>
            <person name="Foster J.T."/>
            <person name="Lindner D.L."/>
        </authorList>
    </citation>
    <scope>NUCLEOTIDE SEQUENCE [LARGE SCALE GENOMIC DNA]</scope>
    <source>
        <strain evidence="7">UAMH 10579</strain>
    </source>
</reference>
<feature type="repeat" description="ANK" evidence="3">
    <location>
        <begin position="754"/>
        <end position="777"/>
    </location>
</feature>
<keyword evidence="7" id="KW-1185">Reference proteome</keyword>
<dbReference type="EMBL" id="KV460218">
    <property type="protein sequence ID" value="OBT98077.1"/>
    <property type="molecule type" value="Genomic_DNA"/>
</dbReference>
<sequence length="1241" mass="137786">MDPLSITASIIAVVQLTSVIIGCLNDLKDTSKDRAQCAIEISNVSNLLVTLMYRLDEVSSNDGWYGEVQALAAANGPIDQYRSALEQLKSKFTSSASSRTNIGGVLSWKFSKEEVANILMRIERLKSLTQIALEMDHFKLSQALKIDTTVITNTVRSLQESQVSEQYRVITDWLSSTDFPAQQSDFIGRRQEGTGQWFVVSPEFTNWLQGTKEDLFCPGIPGAGKTMIAAIAVDHIWKAFQGDNVGVAYVYCNYKRRETQTTTDLLAAILKQLVQERPLYGKPVTALHMLHTGRRTRPSLDEICTALDSVLSNYSKAYIVIDALDECSDSDGTRSELLAILRGLQAKTDTRLMVTSRFVSRIEQLFEGSPMLEIRASEADVKRFVAGQLHRLPMCVQRDPELQAETQDGIVLAVDGMFLLARLHVDSLRGKTTKKAVRATLKKLPRGSTALNEAYDEAIERIESQLPEESELAKTVLSWITYAMRQLTTKELAHALAVEAGESELDEDNIPDIEDVISVCAGLVTVDEESDVIRLVHYTTQEYFERVREVWNPKAQEEIASTCLTYLSFQTFSTGRCTNDEDFASRIRQNPFVDYAARYWGTHALTVQQTIKEQALPFLSNMNQLACSVQFMFLPKNRYKDYSQDMAIYLTGVHVAAVFGMTYLLKELVHGDGDKKCGCVDAPDSRRRTPLWRAAESGQDAVVALLVKRGDVVTDSRDVLGQTPLSAAAGAGQAAIVELLAGRDDVVADSRDINGWTPLTWAAERGHEAAVKVLIERDDVVADICGNGNMTPLLWAADRGHEAVVKLLVERHDVVADSKDRDGRTPLIMAVRGNHEAVVKVLLERDDVAANMKDNFGQTPLSWAAAYGYETIIELLLKKGDVVVDSKDDEGRTPLLRAAWRGREATVKLLLMRHDIVADSKDDEGRTPLSMAASSGHEAVVKLLLERDDVAVNSKDSYGETPLLKAAAMGHEAVVQLLIDQDNIVADLKDLRGQTPLSWAAENGHEAVVKLLVERDDVDPNSRDNNGYTPLWLAARNVVPSVANNHEAVVKLLLTRKDIDPNSKDNDGRTPLSIAVEKGHREVVQLFLERNDVDPNSEDEDGHAPLWWAGTAVAVRGTWEKKERDRLDAVVELLLKRDDVIVDSKNNEGRTLLSIAAEQGFEAGVKLLLERDNVDPNSEDNDGHTPLWWAGKENDDDKLLRTAEENRETVANREAIVKLLSDRIADDRKKARTEDHIEITS</sequence>
<dbReference type="InterPro" id="IPR027417">
    <property type="entry name" value="P-loop_NTPase"/>
</dbReference>
<dbReference type="Pfam" id="PF22939">
    <property type="entry name" value="WHD_GPIID"/>
    <property type="match status" value="1"/>
</dbReference>
<dbReference type="PANTHER" id="PTHR24126:SF14">
    <property type="entry name" value="ANK_REP_REGION DOMAIN-CONTAINING PROTEIN"/>
    <property type="match status" value="1"/>
</dbReference>
<dbReference type="SUPFAM" id="SSF48403">
    <property type="entry name" value="Ankyrin repeat"/>
    <property type="match status" value="2"/>
</dbReference>
<dbReference type="InterPro" id="IPR002110">
    <property type="entry name" value="Ankyrin_rpt"/>
</dbReference>
<dbReference type="STRING" id="342668.A0A1B8GQH4"/>
<dbReference type="PROSITE" id="PS50088">
    <property type="entry name" value="ANK_REPEAT"/>
    <property type="match status" value="7"/>
</dbReference>
<evidence type="ECO:0000259" key="5">
    <source>
        <dbReference type="Pfam" id="PF24883"/>
    </source>
</evidence>
<proteinExistence type="predicted"/>
<dbReference type="Pfam" id="PF24883">
    <property type="entry name" value="NPHP3_N"/>
    <property type="match status" value="1"/>
</dbReference>
<dbReference type="SUPFAM" id="SSF52540">
    <property type="entry name" value="P-loop containing nucleoside triphosphate hydrolases"/>
    <property type="match status" value="1"/>
</dbReference>
<accession>A0A1B8GQH4</accession>
<protein>
    <submittedName>
        <fullName evidence="6">Uncharacterized protein</fullName>
    </submittedName>
</protein>
<feature type="repeat" description="ANK" evidence="3">
    <location>
        <begin position="958"/>
        <end position="980"/>
    </location>
</feature>
<feature type="repeat" description="ANK" evidence="3">
    <location>
        <begin position="992"/>
        <end position="1015"/>
    </location>
</feature>
<dbReference type="Gene3D" id="1.25.40.20">
    <property type="entry name" value="Ankyrin repeat-containing domain"/>
    <property type="match status" value="5"/>
</dbReference>
<dbReference type="Pfam" id="PF00023">
    <property type="entry name" value="Ank"/>
    <property type="match status" value="1"/>
</dbReference>
<dbReference type="PANTHER" id="PTHR24126">
    <property type="entry name" value="ANKYRIN REPEAT, PH AND SEC7 DOMAIN CONTAINING PROTEIN SECG-RELATED"/>
    <property type="match status" value="1"/>
</dbReference>
<evidence type="ECO:0000256" key="1">
    <source>
        <dbReference type="ARBA" id="ARBA00022737"/>
    </source>
</evidence>
<evidence type="ECO:0000313" key="6">
    <source>
        <dbReference type="EMBL" id="OBT98077.1"/>
    </source>
</evidence>
<dbReference type="OrthoDB" id="195446at2759"/>
<dbReference type="AlphaFoldDB" id="A0A1B8GQH4"/>
<dbReference type="InterPro" id="IPR056884">
    <property type="entry name" value="NPHP3-like_N"/>
</dbReference>
<dbReference type="SMART" id="SM00248">
    <property type="entry name" value="ANK"/>
    <property type="match status" value="15"/>
</dbReference>
<dbReference type="InterPro" id="IPR036770">
    <property type="entry name" value="Ankyrin_rpt-contain_sf"/>
</dbReference>
<feature type="repeat" description="ANK" evidence="3">
    <location>
        <begin position="1067"/>
        <end position="1091"/>
    </location>
</feature>
<organism evidence="6 7">
    <name type="scientific">Pseudogymnoascus verrucosus</name>
    <dbReference type="NCBI Taxonomy" id="342668"/>
    <lineage>
        <taxon>Eukaryota</taxon>
        <taxon>Fungi</taxon>
        <taxon>Dikarya</taxon>
        <taxon>Ascomycota</taxon>
        <taxon>Pezizomycotina</taxon>
        <taxon>Leotiomycetes</taxon>
        <taxon>Thelebolales</taxon>
        <taxon>Thelebolaceae</taxon>
        <taxon>Pseudogymnoascus</taxon>
    </lineage>
</organism>
<dbReference type="InterPro" id="IPR054471">
    <property type="entry name" value="GPIID_WHD"/>
</dbReference>
<feature type="domain" description="GPI inositol-deacylase winged helix" evidence="4">
    <location>
        <begin position="470"/>
        <end position="544"/>
    </location>
</feature>
<evidence type="ECO:0000256" key="2">
    <source>
        <dbReference type="ARBA" id="ARBA00023043"/>
    </source>
</evidence>
<dbReference type="PROSITE" id="PS50297">
    <property type="entry name" value="ANK_REP_REGION"/>
    <property type="match status" value="7"/>
</dbReference>
<dbReference type="GeneID" id="28837094"/>
<evidence type="ECO:0000313" key="7">
    <source>
        <dbReference type="Proteomes" id="UP000091956"/>
    </source>
</evidence>
<feature type="repeat" description="ANK" evidence="3">
    <location>
        <begin position="856"/>
        <end position="880"/>
    </location>
</feature>
<dbReference type="Proteomes" id="UP000091956">
    <property type="component" value="Unassembled WGS sequence"/>
</dbReference>
<reference evidence="6 7" key="1">
    <citation type="submission" date="2016-03" db="EMBL/GenBank/DDBJ databases">
        <title>Comparative genomics of Pseudogymnoascus destructans, the fungus causing white-nose syndrome of bats.</title>
        <authorList>
            <person name="Palmer J.M."/>
            <person name="Drees K.P."/>
            <person name="Foster J.T."/>
            <person name="Lindner D.L."/>
        </authorList>
    </citation>
    <scope>NUCLEOTIDE SEQUENCE [LARGE SCALE GENOMIC DNA]</scope>
    <source>
        <strain evidence="6 7">UAMH 10579</strain>
    </source>
</reference>
<gene>
    <name evidence="6" type="ORF">VE01_03708</name>
</gene>
<dbReference type="Pfam" id="PF12796">
    <property type="entry name" value="Ank_2"/>
    <property type="match status" value="6"/>
</dbReference>
<evidence type="ECO:0000256" key="3">
    <source>
        <dbReference type="PROSITE-ProRule" id="PRU00023"/>
    </source>
</evidence>
<feature type="repeat" description="ANK" evidence="3">
    <location>
        <begin position="924"/>
        <end position="947"/>
    </location>
</feature>
<name>A0A1B8GQH4_9PEZI</name>
<dbReference type="RefSeq" id="XP_018131810.1">
    <property type="nucleotide sequence ID" value="XM_018273192.2"/>
</dbReference>
<evidence type="ECO:0000259" key="4">
    <source>
        <dbReference type="Pfam" id="PF22939"/>
    </source>
</evidence>
<keyword evidence="1" id="KW-0677">Repeat</keyword>